<feature type="compositionally biased region" description="Polar residues" evidence="1">
    <location>
        <begin position="24"/>
        <end position="38"/>
    </location>
</feature>
<accession>A0ABU2B8L3</accession>
<evidence type="ECO:0000313" key="4">
    <source>
        <dbReference type="Proteomes" id="UP001183619"/>
    </source>
</evidence>
<dbReference type="InterPro" id="IPR029058">
    <property type="entry name" value="AB_hydrolase_fold"/>
</dbReference>
<feature type="signal peptide" evidence="2">
    <location>
        <begin position="1"/>
        <end position="21"/>
    </location>
</feature>
<sequence length="509" mass="54502">MTVKRNVFVALVASAALTLGACSNSNDTQPDQPATTSHVEVADGPHADPNRPLAPKVTRTNDQGTATITEVDLGNVEDGQYRAPLRGVLITPTNSNGPAPLIVMSHLRAPNCGDYNFAYPCAEGEKENRYDHGMIYLGEAFAAQGYATVIPDLGGIFSGADTTEPYNQNALWKQSVTTLVDQFPADSVDLTKVGLFAHSRSGTVVETAAETFGAGNLRSVFAYGPAYDTVELEEISPQPSDIAYLAMVGDADSDVGPSANLWIGHYLDQERTQPALVTQVPGLGHMLINRNGKDDRIGCDEMDCPDAAEHERIMSTVATDWFNATVRGMDTELPIHSDSELPAQLAGVDVRWLAATHAPHQHLSAQQLGSVCRHADPMNPVKMDNPCTEPEDGVVQILTEVSVLKEASVDTSITSAKSMAIHLAPSGTHESPTEVTISLTLDNGVVLNLPLDPAHPALISRKTQFENGAYTLGTIRMTLPDNAQDATITNVRVHAPNQPVEIRGIDFLT</sequence>
<organism evidence="3 4">
    <name type="scientific">Corynebacterium felinum</name>
    <dbReference type="NCBI Taxonomy" id="131318"/>
    <lineage>
        <taxon>Bacteria</taxon>
        <taxon>Bacillati</taxon>
        <taxon>Actinomycetota</taxon>
        <taxon>Actinomycetes</taxon>
        <taxon>Mycobacteriales</taxon>
        <taxon>Corynebacteriaceae</taxon>
        <taxon>Corynebacterium</taxon>
    </lineage>
</organism>
<keyword evidence="2" id="KW-0732">Signal</keyword>
<protein>
    <recommendedName>
        <fullName evidence="5">Alpha/beta hydrolase family protein</fullName>
    </recommendedName>
</protein>
<comment type="caution">
    <text evidence="3">The sequence shown here is derived from an EMBL/GenBank/DDBJ whole genome shotgun (WGS) entry which is preliminary data.</text>
</comment>
<evidence type="ECO:0000256" key="1">
    <source>
        <dbReference type="SAM" id="MobiDB-lite"/>
    </source>
</evidence>
<dbReference type="EMBL" id="JAVDYF010000001">
    <property type="protein sequence ID" value="MDR7354967.1"/>
    <property type="molecule type" value="Genomic_DNA"/>
</dbReference>
<gene>
    <name evidence="3" type="ORF">J2S37_001505</name>
</gene>
<reference evidence="3 4" key="1">
    <citation type="submission" date="2023-07" db="EMBL/GenBank/DDBJ databases">
        <title>Sequencing the genomes of 1000 actinobacteria strains.</title>
        <authorList>
            <person name="Klenk H.-P."/>
        </authorList>
    </citation>
    <scope>NUCLEOTIDE SEQUENCE [LARGE SCALE GENOMIC DNA]</scope>
    <source>
        <strain evidence="3 4">DSM 44508</strain>
    </source>
</reference>
<keyword evidence="4" id="KW-1185">Reference proteome</keyword>
<feature type="compositionally biased region" description="Basic and acidic residues" evidence="1">
    <location>
        <begin position="40"/>
        <end position="49"/>
    </location>
</feature>
<name>A0ABU2B8L3_9CORY</name>
<dbReference type="SUPFAM" id="SSF53474">
    <property type="entry name" value="alpha/beta-Hydrolases"/>
    <property type="match status" value="1"/>
</dbReference>
<dbReference type="Proteomes" id="UP001183619">
    <property type="component" value="Unassembled WGS sequence"/>
</dbReference>
<evidence type="ECO:0008006" key="5">
    <source>
        <dbReference type="Google" id="ProtNLM"/>
    </source>
</evidence>
<proteinExistence type="predicted"/>
<feature type="region of interest" description="Disordered" evidence="1">
    <location>
        <begin position="24"/>
        <end position="60"/>
    </location>
</feature>
<dbReference type="Gene3D" id="3.40.50.1820">
    <property type="entry name" value="alpha/beta hydrolase"/>
    <property type="match status" value="1"/>
</dbReference>
<feature type="chain" id="PRO_5046746035" description="Alpha/beta hydrolase family protein" evidence="2">
    <location>
        <begin position="22"/>
        <end position="509"/>
    </location>
</feature>
<dbReference type="RefSeq" id="WP_277104761.1">
    <property type="nucleotide sequence ID" value="NZ_BAAAJS010000047.1"/>
</dbReference>
<evidence type="ECO:0000256" key="2">
    <source>
        <dbReference type="SAM" id="SignalP"/>
    </source>
</evidence>
<dbReference type="PROSITE" id="PS51257">
    <property type="entry name" value="PROKAR_LIPOPROTEIN"/>
    <property type="match status" value="1"/>
</dbReference>
<evidence type="ECO:0000313" key="3">
    <source>
        <dbReference type="EMBL" id="MDR7354967.1"/>
    </source>
</evidence>